<evidence type="ECO:0000259" key="10">
    <source>
        <dbReference type="PROSITE" id="PS51192"/>
    </source>
</evidence>
<proteinExistence type="inferred from homology"/>
<evidence type="ECO:0000256" key="1">
    <source>
        <dbReference type="ARBA" id="ARBA00022490"/>
    </source>
</evidence>
<dbReference type="HAMAP" id="MF_00969">
    <property type="entry name" value="TRCF"/>
    <property type="match status" value="1"/>
</dbReference>
<dbReference type="PROSITE" id="PS51192">
    <property type="entry name" value="HELICASE_ATP_BIND_1"/>
    <property type="match status" value="1"/>
</dbReference>
<evidence type="ECO:0000256" key="9">
    <source>
        <dbReference type="HAMAP-Rule" id="MF_00969"/>
    </source>
</evidence>
<keyword evidence="1 9" id="KW-0963">Cytoplasm</keyword>
<keyword evidence="3 9" id="KW-0227">DNA damage</keyword>
<evidence type="ECO:0000256" key="2">
    <source>
        <dbReference type="ARBA" id="ARBA00022741"/>
    </source>
</evidence>
<dbReference type="Gene3D" id="3.30.2060.10">
    <property type="entry name" value="Penicillin-binding protein 1b domain"/>
    <property type="match status" value="1"/>
</dbReference>
<dbReference type="InterPro" id="IPR014001">
    <property type="entry name" value="Helicase_ATP-bd"/>
</dbReference>
<reference evidence="12 13" key="1">
    <citation type="submission" date="2021-02" db="EMBL/GenBank/DDBJ databases">
        <title>Complete genome of Desulfoluna sp. strain ASN36.</title>
        <authorList>
            <person name="Takahashi A."/>
            <person name="Kojima H."/>
            <person name="Fukui M."/>
        </authorList>
    </citation>
    <scope>NUCLEOTIDE SEQUENCE [LARGE SCALE GENOMIC DNA]</scope>
    <source>
        <strain evidence="12 13">ASN36</strain>
    </source>
</reference>
<comment type="subcellular location">
    <subcellularLocation>
        <location evidence="9">Cytoplasm</location>
    </subcellularLocation>
</comment>
<name>A0ABN6F481_9BACT</name>
<feature type="domain" description="Helicase C-terminal" evidence="11">
    <location>
        <begin position="815"/>
        <end position="977"/>
    </location>
</feature>
<gene>
    <name evidence="9 12" type="primary">mfd</name>
    <name evidence="12" type="ORF">DSLASN_14760</name>
</gene>
<dbReference type="InterPro" id="IPR041471">
    <property type="entry name" value="UvrB_inter"/>
</dbReference>
<dbReference type="RefSeq" id="WP_236892180.1">
    <property type="nucleotide sequence ID" value="NZ_AP024488.1"/>
</dbReference>
<dbReference type="PROSITE" id="PS51194">
    <property type="entry name" value="HELICASE_CTER"/>
    <property type="match status" value="1"/>
</dbReference>
<evidence type="ECO:0000256" key="7">
    <source>
        <dbReference type="ARBA" id="ARBA00023125"/>
    </source>
</evidence>
<feature type="domain" description="Helicase ATP-binding" evidence="10">
    <location>
        <begin position="641"/>
        <end position="802"/>
    </location>
</feature>
<dbReference type="EC" id="3.6.4.-" evidence="9"/>
<dbReference type="Pfam" id="PF00270">
    <property type="entry name" value="DEAD"/>
    <property type="match status" value="1"/>
</dbReference>
<dbReference type="Pfam" id="PF17757">
    <property type="entry name" value="UvrB_inter"/>
    <property type="match status" value="1"/>
</dbReference>
<dbReference type="InterPro" id="IPR037235">
    <property type="entry name" value="TRCF-like_C_D7"/>
</dbReference>
<keyword evidence="13" id="KW-1185">Reference proteome</keyword>
<dbReference type="Pfam" id="PF00271">
    <property type="entry name" value="Helicase_C"/>
    <property type="match status" value="1"/>
</dbReference>
<dbReference type="InterPro" id="IPR036101">
    <property type="entry name" value="CarD-like/TRCF_RID_sf"/>
</dbReference>
<evidence type="ECO:0000256" key="4">
    <source>
        <dbReference type="ARBA" id="ARBA00022801"/>
    </source>
</evidence>
<keyword evidence="2 9" id="KW-0547">Nucleotide-binding</keyword>
<keyword evidence="7 9" id="KW-0238">DNA-binding</keyword>
<dbReference type="InterPro" id="IPR003711">
    <property type="entry name" value="CarD-like/TRCF_RID"/>
</dbReference>
<keyword evidence="4 9" id="KW-0378">Hydrolase</keyword>
<protein>
    <recommendedName>
        <fullName evidence="9">Transcription-repair-coupling factor</fullName>
        <shortName evidence="9">TRCF</shortName>
        <ecNumber evidence="9">3.6.4.-</ecNumber>
    </recommendedName>
</protein>
<dbReference type="SMART" id="SM00982">
    <property type="entry name" value="TRCF"/>
    <property type="match status" value="1"/>
</dbReference>
<keyword evidence="8 9" id="KW-0234">DNA repair</keyword>
<comment type="similarity">
    <text evidence="9">In the C-terminal section; belongs to the helicase family. RecG subfamily.</text>
</comment>
<evidence type="ECO:0000259" key="11">
    <source>
        <dbReference type="PROSITE" id="PS51194"/>
    </source>
</evidence>
<dbReference type="PANTHER" id="PTHR47964">
    <property type="entry name" value="ATP-DEPENDENT DNA HELICASE HOMOLOG RECG, CHLOROPLASTIC"/>
    <property type="match status" value="1"/>
</dbReference>
<dbReference type="SUPFAM" id="SSF52540">
    <property type="entry name" value="P-loop containing nucleoside triphosphate hydrolases"/>
    <property type="match status" value="4"/>
</dbReference>
<dbReference type="CDD" id="cd17991">
    <property type="entry name" value="DEXHc_TRCF"/>
    <property type="match status" value="1"/>
</dbReference>
<dbReference type="SMART" id="SM00490">
    <property type="entry name" value="HELICc"/>
    <property type="match status" value="1"/>
</dbReference>
<sequence>MAQNQVENILRPFVAQSPDKGFSSVITGLAGAEKALVTAEISRLYSGPLVVVLPTMKEVDTFLGDLSLFTGVPPEETAALFPPYNILPYKSVSYHAETSAKRIRTLYAMLEGRMPKIVVTTVDTLMQRLIPREEMNDYADLLMVNEEVDRQELIATLVAGGYVRTSIVEDPGDFSVRGGIIDFFSPYHDDPVRVEFFGDVVDSIRLFSASNQRRKGSIPEAVVLPARETILRREALEGVVGRIRRAAADAGVPLEEVKDLVGKVKAEEGDSCVESLLSLVYPKLDTFTDYLPSNALVVVPEPEGISRSRDIFLQRVSGNYELARKGNRITVEPDQLFLTGDELTEQLSSCRVLEYAMVSVSGSAENKRVLNLAVSDHSALTAELKTRPTKEDAPLKPLVDRLESLRQEGHLTWILCSREPQVDRLLDLLKPYGIEPPVGAFNREATARGGAVRIGVGSLSSGFFWPDAGLAVITEDEIFGAKRRVVRSTNRRARDELLSLGELKEGDLVVHDEHGIGRYVGLEKIVVGRITSDYLAIVYKDEDRLYLPVDRMGLIQKYVGIEGHSPILDRMGGKSWEKVKAKAKKDVEKMAGELLKLYAERKVKKGFKFSAADAYFNEFQASFPYEETRDQLGAIEDVLEDMEKETSMDRLVCGDVGYGKTEVAMRAAFKSVSDGKQVAVLVPTTVLAEQHLKTFRERFDRYPVIVESLSRFRKASEQRRIVTALGEGKVDIVIGTHRLFSGDIDFQDLGLLIIDEEQRFGVRHKEKLKALKSTVDVLALSATPIPRTLHMSLAGMRDISVISTPPEERQAIISYIAEYDDAIVGEAITKELDRQGQVFFVHNNVASIERIADRIRTLVPSARVGVAHGQQTERELEKVMFAFVEKQIDVLVTTTIIESGLDIPSANTMIVNRADRFGLSQLYQLRGRIGRGDEQAFAYLFVPEEARLSRDASRRMKVLMEHTDLGSGFQIAMSDLQIRGGGAALGASQSGHIAAVGYDMFLTLMDETISELKGQPKVHALEPEINVNFSTYFPEDFIPDIEQRLVLYRRLARMREVKEIADFKGELVDRYGKMPEEAMNVLLKIMLRIQALRAGVKKLELSGTQLSLSFSDLHQKVPHAIVEVTARGEGRYELTPDLLFRASLTKGSNNSLLNQVKNILKEIGAYVNPSDA</sequence>
<evidence type="ECO:0000313" key="13">
    <source>
        <dbReference type="Proteomes" id="UP001320148"/>
    </source>
</evidence>
<dbReference type="InterPro" id="IPR005118">
    <property type="entry name" value="TRCF_C"/>
</dbReference>
<evidence type="ECO:0000256" key="3">
    <source>
        <dbReference type="ARBA" id="ARBA00022763"/>
    </source>
</evidence>
<dbReference type="EMBL" id="AP024488">
    <property type="protein sequence ID" value="BCS95844.1"/>
    <property type="molecule type" value="Genomic_DNA"/>
</dbReference>
<dbReference type="InterPro" id="IPR004576">
    <property type="entry name" value="Mfd"/>
</dbReference>
<dbReference type="SMART" id="SM00487">
    <property type="entry name" value="DEXDc"/>
    <property type="match status" value="1"/>
</dbReference>
<dbReference type="Pfam" id="PF03461">
    <property type="entry name" value="TRCF"/>
    <property type="match status" value="1"/>
</dbReference>
<organism evidence="12 13">
    <name type="scientific">Desulfoluna limicola</name>
    <dbReference type="NCBI Taxonomy" id="2810562"/>
    <lineage>
        <taxon>Bacteria</taxon>
        <taxon>Pseudomonadati</taxon>
        <taxon>Thermodesulfobacteriota</taxon>
        <taxon>Desulfobacteria</taxon>
        <taxon>Desulfobacterales</taxon>
        <taxon>Desulfolunaceae</taxon>
        <taxon>Desulfoluna</taxon>
    </lineage>
</organism>
<evidence type="ECO:0000256" key="5">
    <source>
        <dbReference type="ARBA" id="ARBA00022806"/>
    </source>
</evidence>
<accession>A0ABN6F481</accession>
<evidence type="ECO:0000256" key="6">
    <source>
        <dbReference type="ARBA" id="ARBA00022840"/>
    </source>
</evidence>
<evidence type="ECO:0000313" key="12">
    <source>
        <dbReference type="EMBL" id="BCS95844.1"/>
    </source>
</evidence>
<dbReference type="InterPro" id="IPR011545">
    <property type="entry name" value="DEAD/DEAH_box_helicase_dom"/>
</dbReference>
<dbReference type="Gene3D" id="2.40.10.170">
    <property type="match status" value="1"/>
</dbReference>
<dbReference type="SUPFAM" id="SSF141259">
    <property type="entry name" value="CarD-like"/>
    <property type="match status" value="1"/>
</dbReference>
<dbReference type="InterPro" id="IPR001650">
    <property type="entry name" value="Helicase_C-like"/>
</dbReference>
<comment type="similarity">
    <text evidence="9">In the N-terminal section; belongs to the UvrB family.</text>
</comment>
<evidence type="ECO:0000256" key="8">
    <source>
        <dbReference type="ARBA" id="ARBA00023204"/>
    </source>
</evidence>
<dbReference type="NCBIfam" id="TIGR00580">
    <property type="entry name" value="mfd"/>
    <property type="match status" value="1"/>
</dbReference>
<dbReference type="SUPFAM" id="SSF143517">
    <property type="entry name" value="TRCF domain-like"/>
    <property type="match status" value="1"/>
</dbReference>
<dbReference type="Pfam" id="PF02559">
    <property type="entry name" value="CarD_TRCF_RID"/>
    <property type="match status" value="1"/>
</dbReference>
<dbReference type="Gene3D" id="3.40.50.300">
    <property type="entry name" value="P-loop containing nucleotide triphosphate hydrolases"/>
    <property type="match status" value="2"/>
</dbReference>
<dbReference type="Gene3D" id="3.40.50.11180">
    <property type="match status" value="1"/>
</dbReference>
<dbReference type="InterPro" id="IPR047112">
    <property type="entry name" value="RecG/Mfd"/>
</dbReference>
<dbReference type="PANTHER" id="PTHR47964:SF1">
    <property type="entry name" value="ATP-DEPENDENT DNA HELICASE HOMOLOG RECG, CHLOROPLASTIC"/>
    <property type="match status" value="1"/>
</dbReference>
<dbReference type="Proteomes" id="UP001320148">
    <property type="component" value="Chromosome"/>
</dbReference>
<keyword evidence="5" id="KW-0347">Helicase</keyword>
<dbReference type="SMART" id="SM01058">
    <property type="entry name" value="CarD_TRCF"/>
    <property type="match status" value="1"/>
</dbReference>
<comment type="function">
    <text evidence="9">Couples transcription and DNA repair by recognizing RNA polymerase (RNAP) stalled at DNA lesions. Mediates ATP-dependent release of RNAP and its truncated transcript from the DNA, and recruitment of nucleotide excision repair machinery to the damaged site.</text>
</comment>
<keyword evidence="6 9" id="KW-0067">ATP-binding</keyword>
<dbReference type="Gene3D" id="3.90.1150.50">
    <property type="entry name" value="Transcription-repair-coupling factor, D7 domain"/>
    <property type="match status" value="1"/>
</dbReference>
<dbReference type="InterPro" id="IPR027417">
    <property type="entry name" value="P-loop_NTPase"/>
</dbReference>